<feature type="region of interest" description="Disordered" evidence="2">
    <location>
        <begin position="152"/>
        <end position="278"/>
    </location>
</feature>
<gene>
    <name evidence="3" type="ORF">CRE_20681</name>
</gene>
<feature type="compositionally biased region" description="Acidic residues" evidence="2">
    <location>
        <begin position="254"/>
        <end position="278"/>
    </location>
</feature>
<reference evidence="3" key="1">
    <citation type="submission" date="2007-07" db="EMBL/GenBank/DDBJ databases">
        <title>PCAP assembly of the Caenorhabditis remanei genome.</title>
        <authorList>
            <consortium name="The Caenorhabditis remanei Sequencing Consortium"/>
            <person name="Wilson R.K."/>
        </authorList>
    </citation>
    <scope>NUCLEOTIDE SEQUENCE [LARGE SCALE GENOMIC DNA]</scope>
    <source>
        <strain evidence="3">PB4641</strain>
    </source>
</reference>
<dbReference type="SUPFAM" id="SSF52833">
    <property type="entry name" value="Thioredoxin-like"/>
    <property type="match status" value="1"/>
</dbReference>
<dbReference type="PANTHER" id="PTHR12232">
    <property type="entry name" value="SH3 DOMAIN-BINDING GLUTAMIC ACID-RICH-LIKE PROTEIN"/>
    <property type="match status" value="1"/>
</dbReference>
<dbReference type="PROSITE" id="PS51354">
    <property type="entry name" value="GLUTAREDOXIN_2"/>
    <property type="match status" value="1"/>
</dbReference>
<dbReference type="InterPro" id="IPR036249">
    <property type="entry name" value="Thioredoxin-like_sf"/>
</dbReference>
<feature type="compositionally biased region" description="Basic and acidic residues" evidence="2">
    <location>
        <begin position="212"/>
        <end position="226"/>
    </location>
</feature>
<accession>E3MFB4</accession>
<feature type="compositionally biased region" description="Polar residues" evidence="2">
    <location>
        <begin position="152"/>
        <end position="161"/>
    </location>
</feature>
<keyword evidence="4" id="KW-1185">Reference proteome</keyword>
<dbReference type="OMA" id="FNEKEYC"/>
<dbReference type="Pfam" id="PF04908">
    <property type="entry name" value="SH3BGR"/>
    <property type="match status" value="1"/>
</dbReference>
<evidence type="ECO:0000256" key="1">
    <source>
        <dbReference type="ARBA" id="ARBA00007764"/>
    </source>
</evidence>
<name>E3MFB4_CAERE</name>
<dbReference type="Proteomes" id="UP000008281">
    <property type="component" value="Unassembled WGS sequence"/>
</dbReference>
<sequence>MNFVFEQVVVPHSSFFMLVNSFFSESFRMAPLKVYVASATANPETKYRVQRTLMILDGLGIPFDSIDITKPEHAEQRRFMRENASKKGPNGAVLPPQFFYEDEYLGDYEDFDTSVEADTITEFLRLLPDAIGNRIRVNDANKCVAALFSKSQNKGESNVPTNGAEKPEENTDGGTAAAKSDEKKTEDEEDEEDEEWDEDEAEGEDEEENEDGEKKKKDSEEVKKEEDVEAETTETITLATPKSATSEDVKKDSEEVDDEELEGEDEEWDEEEEEEEEA</sequence>
<dbReference type="STRING" id="31234.E3MFB4"/>
<proteinExistence type="inferred from homology"/>
<dbReference type="InterPro" id="IPR051033">
    <property type="entry name" value="SH3BGR"/>
</dbReference>
<dbReference type="EMBL" id="DS268441">
    <property type="protein sequence ID" value="EFP00942.1"/>
    <property type="molecule type" value="Genomic_DNA"/>
</dbReference>
<dbReference type="InParanoid" id="E3MFB4"/>
<dbReference type="Gene3D" id="3.40.30.10">
    <property type="entry name" value="Glutaredoxin"/>
    <property type="match status" value="1"/>
</dbReference>
<evidence type="ECO:0000313" key="4">
    <source>
        <dbReference type="Proteomes" id="UP000008281"/>
    </source>
</evidence>
<dbReference type="PANTHER" id="PTHR12232:SF15">
    <property type="entry name" value="SH3 DOMAIN-BINDING GLUTAMIC ACID-RICH PROTEIN HOMOLOG"/>
    <property type="match status" value="1"/>
</dbReference>
<evidence type="ECO:0000313" key="3">
    <source>
        <dbReference type="EMBL" id="EFP00942.1"/>
    </source>
</evidence>
<feature type="compositionally biased region" description="Acidic residues" evidence="2">
    <location>
        <begin position="187"/>
        <end position="211"/>
    </location>
</feature>
<dbReference type="InterPro" id="IPR006993">
    <property type="entry name" value="Glut_rich_SH3-bd"/>
</dbReference>
<dbReference type="AlphaFoldDB" id="E3MFB4"/>
<dbReference type="HOGENOM" id="CLU_087399_0_0_1"/>
<protein>
    <submittedName>
        <fullName evidence="3">Uncharacterized protein</fullName>
    </submittedName>
</protein>
<dbReference type="CDD" id="cd03030">
    <property type="entry name" value="GRX_SH3BGR"/>
    <property type="match status" value="1"/>
</dbReference>
<dbReference type="GO" id="GO:0005737">
    <property type="term" value="C:cytoplasm"/>
    <property type="evidence" value="ECO:0007669"/>
    <property type="project" value="TreeGrafter"/>
</dbReference>
<organism evidence="4">
    <name type="scientific">Caenorhabditis remanei</name>
    <name type="common">Caenorhabditis vulgaris</name>
    <dbReference type="NCBI Taxonomy" id="31234"/>
    <lineage>
        <taxon>Eukaryota</taxon>
        <taxon>Metazoa</taxon>
        <taxon>Ecdysozoa</taxon>
        <taxon>Nematoda</taxon>
        <taxon>Chromadorea</taxon>
        <taxon>Rhabditida</taxon>
        <taxon>Rhabditina</taxon>
        <taxon>Rhabditomorpha</taxon>
        <taxon>Rhabditoidea</taxon>
        <taxon>Rhabditidae</taxon>
        <taxon>Peloderinae</taxon>
        <taxon>Caenorhabditis</taxon>
    </lineage>
</organism>
<comment type="similarity">
    <text evidence="1">Belongs to the SH3BGR family.</text>
</comment>
<dbReference type="eggNOG" id="KOG4023">
    <property type="taxonomic scope" value="Eukaryota"/>
</dbReference>
<evidence type="ECO:0000256" key="2">
    <source>
        <dbReference type="SAM" id="MobiDB-lite"/>
    </source>
</evidence>
<dbReference type="OrthoDB" id="9932926at2759"/>